<evidence type="ECO:0000256" key="3">
    <source>
        <dbReference type="ARBA" id="ARBA00022840"/>
    </source>
</evidence>
<evidence type="ECO:0000259" key="5">
    <source>
        <dbReference type="PROSITE" id="PS00662"/>
    </source>
</evidence>
<dbReference type="InterPro" id="IPR003593">
    <property type="entry name" value="AAA+_ATPase"/>
</dbReference>
<protein>
    <submittedName>
        <fullName evidence="6">GspE/PulE family protein</fullName>
    </submittedName>
</protein>
<comment type="caution">
    <text evidence="6">The sequence shown here is derived from an EMBL/GenBank/DDBJ whole genome shotgun (WGS) entry which is preliminary data.</text>
</comment>
<dbReference type="Pfam" id="PF05157">
    <property type="entry name" value="MshEN"/>
    <property type="match status" value="1"/>
</dbReference>
<keyword evidence="3" id="KW-0067">ATP-binding</keyword>
<evidence type="ECO:0000313" key="6">
    <source>
        <dbReference type="EMBL" id="MEC5388158.1"/>
    </source>
</evidence>
<evidence type="ECO:0000313" key="7">
    <source>
        <dbReference type="Proteomes" id="UP001331561"/>
    </source>
</evidence>
<dbReference type="Pfam" id="PF00437">
    <property type="entry name" value="T2SSE"/>
    <property type="match status" value="1"/>
</dbReference>
<evidence type="ECO:0000256" key="4">
    <source>
        <dbReference type="SAM" id="MobiDB-lite"/>
    </source>
</evidence>
<organism evidence="6 7">
    <name type="scientific">Uliginosibacterium silvisoli</name>
    <dbReference type="NCBI Taxonomy" id="3114758"/>
    <lineage>
        <taxon>Bacteria</taxon>
        <taxon>Pseudomonadati</taxon>
        <taxon>Pseudomonadota</taxon>
        <taxon>Betaproteobacteria</taxon>
        <taxon>Rhodocyclales</taxon>
        <taxon>Zoogloeaceae</taxon>
        <taxon>Uliginosibacterium</taxon>
    </lineage>
</organism>
<gene>
    <name evidence="6" type="ORF">VVD49_20660</name>
</gene>
<feature type="region of interest" description="Disordered" evidence="4">
    <location>
        <begin position="1"/>
        <end position="22"/>
    </location>
</feature>
<dbReference type="Proteomes" id="UP001331561">
    <property type="component" value="Unassembled WGS sequence"/>
</dbReference>
<reference evidence="6 7" key="1">
    <citation type="submission" date="2024-01" db="EMBL/GenBank/DDBJ databases">
        <title>Uliginosibacterium soil sp. nov.</title>
        <authorList>
            <person name="Lv Y."/>
        </authorList>
    </citation>
    <scope>NUCLEOTIDE SEQUENCE [LARGE SCALE GENOMIC DNA]</scope>
    <source>
        <strain evidence="6 7">H3</strain>
    </source>
</reference>
<dbReference type="Gene3D" id="3.30.450.90">
    <property type="match status" value="1"/>
</dbReference>
<proteinExistence type="inferred from homology"/>
<evidence type="ECO:0000256" key="2">
    <source>
        <dbReference type="ARBA" id="ARBA00022741"/>
    </source>
</evidence>
<dbReference type="SMART" id="SM00382">
    <property type="entry name" value="AAA"/>
    <property type="match status" value="1"/>
</dbReference>
<keyword evidence="7" id="KW-1185">Reference proteome</keyword>
<dbReference type="Gene3D" id="3.30.300.160">
    <property type="entry name" value="Type II secretion system, protein E, N-terminal domain"/>
    <property type="match status" value="1"/>
</dbReference>
<keyword evidence="2" id="KW-0547">Nucleotide-binding</keyword>
<dbReference type="CDD" id="cd01129">
    <property type="entry name" value="PulE-GspE-like"/>
    <property type="match status" value="1"/>
</dbReference>
<name>A0ABU6K8E8_9RHOO</name>
<dbReference type="EMBL" id="JAYXHS010000005">
    <property type="protein sequence ID" value="MEC5388158.1"/>
    <property type="molecule type" value="Genomic_DNA"/>
</dbReference>
<dbReference type="SUPFAM" id="SSF160246">
    <property type="entry name" value="EspE N-terminal domain-like"/>
    <property type="match status" value="1"/>
</dbReference>
<dbReference type="InterPro" id="IPR007831">
    <property type="entry name" value="T2SS_GspE_N"/>
</dbReference>
<dbReference type="InterPro" id="IPR001482">
    <property type="entry name" value="T2SS/T4SS_dom"/>
</dbReference>
<comment type="similarity">
    <text evidence="1">Belongs to the GSP E family.</text>
</comment>
<dbReference type="RefSeq" id="WP_327601134.1">
    <property type="nucleotide sequence ID" value="NZ_JAYXHS010000005.1"/>
</dbReference>
<dbReference type="InterPro" id="IPR027417">
    <property type="entry name" value="P-loop_NTPase"/>
</dbReference>
<sequence>MPETANFGAPATSPSSKHEPDRRLTIKEVLRLMLQDNLLSSAEADEIFNNRHLHKSGVHPLSIVADQKLKAPEPPHQLLHIEALTEWLAGKLGMQYMHIDPLKIHFSSVTEVMTSAYAARLKVLPVQVTSSEVVIATAQPFERDWERELQPILRKPIRRVLANPVDIERFQIEFYNLARSVKNAAGEQRGNALSTFEQLVDLGDSNRQFDANEQHIVRIVDWLWQYAFDQRASDIHVEPRRDIGIVRFRIDGVLHQVYQLPMTVITAMTSRIKILGRMDVVEKRRPQDGRIKTRTPQGAEVELRLSTLPTAFGEKLVMRIFDPEVLVRSFAEMGFTEEDQQRWDSMTCQPNGIILVTGPTGSGKTTTLYSTLKQLATSEVNVCTIEDPIEMVEDAFNQMQVQQSIDLGFADGVRALLRQDPDIMMIGEIRDLETAEMAIQAALTGHLVLSTLHTNDAPSAITRLLDIGVAPYLINSTLLGVMGQRLVRTLCPLCRRASALEGVDEANWMQLVSPFKAAAPSHVHKPIGCLECRNTGYRGRMGIYETLLMSAAIRQHVMAGADLALIRQTAYREGMRPLRISGALKVAKGMTTLEEVIKVAPPASDDIPN</sequence>
<dbReference type="Gene3D" id="3.40.50.300">
    <property type="entry name" value="P-loop containing nucleotide triphosphate hydrolases"/>
    <property type="match status" value="1"/>
</dbReference>
<accession>A0ABU6K8E8</accession>
<dbReference type="PROSITE" id="PS00662">
    <property type="entry name" value="T2SP_E"/>
    <property type="match status" value="1"/>
</dbReference>
<dbReference type="PANTHER" id="PTHR30258:SF13">
    <property type="entry name" value="SECRETION PATHWAY ATPASE-RELATED"/>
    <property type="match status" value="1"/>
</dbReference>
<dbReference type="SUPFAM" id="SSF52540">
    <property type="entry name" value="P-loop containing nucleoside triphosphate hydrolases"/>
    <property type="match status" value="1"/>
</dbReference>
<evidence type="ECO:0000256" key="1">
    <source>
        <dbReference type="ARBA" id="ARBA00006611"/>
    </source>
</evidence>
<dbReference type="InterPro" id="IPR037257">
    <property type="entry name" value="T2SS_E_N_sf"/>
</dbReference>
<feature type="domain" description="Bacterial type II secretion system protein E" evidence="5">
    <location>
        <begin position="417"/>
        <end position="431"/>
    </location>
</feature>
<dbReference type="PANTHER" id="PTHR30258">
    <property type="entry name" value="TYPE II SECRETION SYSTEM PROTEIN GSPE-RELATED"/>
    <property type="match status" value="1"/>
</dbReference>